<dbReference type="Gene3D" id="2.70.70.10">
    <property type="entry name" value="Glucose Permease (Domain IIA)"/>
    <property type="match status" value="1"/>
</dbReference>
<keyword evidence="3" id="KW-0472">Membrane</keyword>
<dbReference type="SUPFAM" id="SSF51261">
    <property type="entry name" value="Duplicated hybrid motif"/>
    <property type="match status" value="1"/>
</dbReference>
<name>A0A212J3W4_9DELT</name>
<dbReference type="Pfam" id="PF01551">
    <property type="entry name" value="Peptidase_M23"/>
    <property type="match status" value="1"/>
</dbReference>
<evidence type="ECO:0000259" key="4">
    <source>
        <dbReference type="Pfam" id="PF01551"/>
    </source>
</evidence>
<organism evidence="5">
    <name type="scientific">uncultured delta proteobacterium</name>
    <dbReference type="NCBI Taxonomy" id="34034"/>
    <lineage>
        <taxon>Bacteria</taxon>
        <taxon>Deltaproteobacteria</taxon>
        <taxon>environmental samples</taxon>
    </lineage>
</organism>
<dbReference type="GO" id="GO:0004222">
    <property type="term" value="F:metalloendopeptidase activity"/>
    <property type="evidence" value="ECO:0007669"/>
    <property type="project" value="TreeGrafter"/>
</dbReference>
<dbReference type="AlphaFoldDB" id="A0A212J3W4"/>
<dbReference type="InterPro" id="IPR050570">
    <property type="entry name" value="Cell_wall_metabolism_enzyme"/>
</dbReference>
<reference evidence="5" key="1">
    <citation type="submission" date="2016-04" db="EMBL/GenBank/DDBJ databases">
        <authorList>
            <person name="Evans L.H."/>
            <person name="Alamgir A."/>
            <person name="Owens N."/>
            <person name="Weber N.D."/>
            <person name="Virtaneva K."/>
            <person name="Barbian K."/>
            <person name="Babar A."/>
            <person name="Rosenke K."/>
        </authorList>
    </citation>
    <scope>NUCLEOTIDE SEQUENCE</scope>
    <source>
        <strain evidence="5">86</strain>
    </source>
</reference>
<feature type="domain" description="M23ase beta-sheet core" evidence="4">
    <location>
        <begin position="324"/>
        <end position="418"/>
    </location>
</feature>
<dbReference type="InterPro" id="IPR016047">
    <property type="entry name" value="M23ase_b-sheet_dom"/>
</dbReference>
<gene>
    <name evidence="5" type="ORF">KL86DPRO_10641</name>
</gene>
<sequence length="478" mass="52609">MRLPFSPIFCIGAVVIGLVAGTGYFLFKDTTPPELSLVPEAKVVTPGQKLSVVATDKESGIRSITVTVRKNSQTQVLAKNVYSDKAGMQTAEFAFKDTFLRDGAFTLVINAADASFAGFGQGNSTTKEYAMTMDTTPPKVTINTSYPYVRRGGSSCVSYKISRDVEASGIRVNDKYFPGYQQENGDYICFFPFPYYMEDKDYQPYLVVTDFAGNKSETRVPLYRIKHRFKTDTVKINDRFFELKLPEFRAFYPDITDPLTLFNKVNGELRQANAAKLLEVGQKSAPKALWNDAFLPLPNAAVRAGFAEHRTYLYNDVKQDVEATHLGLDLASLARSPVPAGNDGVVVFADYLGIYGNVVVLDHGLGLQSLYSHLSEISVETGQRVTRGQILGRTGATGMAVGDHLHFGILISGLEVSPIEWLDPKWIRDNITDRLKEAGAPAPEMPQAAQTVQTAPAPTEERKPAAKPAPAPQRGRRR</sequence>
<keyword evidence="3" id="KW-0812">Transmembrane</keyword>
<evidence type="ECO:0000256" key="1">
    <source>
        <dbReference type="ARBA" id="ARBA00022729"/>
    </source>
</evidence>
<dbReference type="PANTHER" id="PTHR21666">
    <property type="entry name" value="PEPTIDASE-RELATED"/>
    <property type="match status" value="1"/>
</dbReference>
<proteinExistence type="predicted"/>
<keyword evidence="3" id="KW-1133">Transmembrane helix</keyword>
<dbReference type="InterPro" id="IPR011055">
    <property type="entry name" value="Dup_hybrid_motif"/>
</dbReference>
<evidence type="ECO:0000256" key="3">
    <source>
        <dbReference type="SAM" id="Phobius"/>
    </source>
</evidence>
<accession>A0A212J3W4</accession>
<keyword evidence="1" id="KW-0732">Signal</keyword>
<feature type="compositionally biased region" description="Low complexity" evidence="2">
    <location>
        <begin position="446"/>
        <end position="458"/>
    </location>
</feature>
<feature type="transmembrane region" description="Helical" evidence="3">
    <location>
        <begin position="7"/>
        <end position="27"/>
    </location>
</feature>
<dbReference type="EMBL" id="FLUQ01000001">
    <property type="protein sequence ID" value="SBV94084.1"/>
    <property type="molecule type" value="Genomic_DNA"/>
</dbReference>
<protein>
    <submittedName>
        <fullName evidence="5">Peptidase M23 family protein</fullName>
    </submittedName>
</protein>
<evidence type="ECO:0000313" key="5">
    <source>
        <dbReference type="EMBL" id="SBV94084.1"/>
    </source>
</evidence>
<feature type="region of interest" description="Disordered" evidence="2">
    <location>
        <begin position="437"/>
        <end position="478"/>
    </location>
</feature>
<dbReference type="PANTHER" id="PTHR21666:SF289">
    <property type="entry name" value="L-ALA--D-GLU ENDOPEPTIDASE"/>
    <property type="match status" value="1"/>
</dbReference>
<evidence type="ECO:0000256" key="2">
    <source>
        <dbReference type="SAM" id="MobiDB-lite"/>
    </source>
</evidence>
<dbReference type="CDD" id="cd12797">
    <property type="entry name" value="M23_peptidase"/>
    <property type="match status" value="1"/>
</dbReference>